<dbReference type="HOGENOM" id="CLU_2275670_0_0_0"/>
<dbReference type="AlphaFoldDB" id="D1C3P6"/>
<dbReference type="RefSeq" id="WP_012871910.1">
    <property type="nucleotide sequence ID" value="NC_013523.1"/>
</dbReference>
<evidence type="ECO:0000313" key="2">
    <source>
        <dbReference type="EMBL" id="ACZ38863.1"/>
    </source>
</evidence>
<dbReference type="Proteomes" id="UP000002027">
    <property type="component" value="Chromosome 1"/>
</dbReference>
<keyword evidence="1" id="KW-0812">Transmembrane</keyword>
<protein>
    <recommendedName>
        <fullName evidence="4">ATP synthase protein I</fullName>
    </recommendedName>
</protein>
<name>D1C3P6_SPHTD</name>
<sequence length="102" mass="10940">MADPLSKLGSERDWRAIGTATGLGCSTVSSLMLCILGGLFLDRWLGTAPIFTLVGVGLGIAAAGYLLYELAMISRSDKGLIRVRKRDAIERSAKTEPNEEEP</sequence>
<evidence type="ECO:0008006" key="4">
    <source>
        <dbReference type="Google" id="ProtNLM"/>
    </source>
</evidence>
<keyword evidence="3" id="KW-1185">Reference proteome</keyword>
<organism evidence="2 3">
    <name type="scientific">Sphaerobacter thermophilus (strain ATCC 49802 / DSM 20745 / KCCM 41009 / NCIMB 13125 / S 6022)</name>
    <dbReference type="NCBI Taxonomy" id="479434"/>
    <lineage>
        <taxon>Bacteria</taxon>
        <taxon>Pseudomonadati</taxon>
        <taxon>Thermomicrobiota</taxon>
        <taxon>Thermomicrobia</taxon>
        <taxon>Sphaerobacterales</taxon>
        <taxon>Sphaerobacterineae</taxon>
        <taxon>Sphaerobacteraceae</taxon>
        <taxon>Sphaerobacter</taxon>
    </lineage>
</organism>
<dbReference type="Pfam" id="PF09527">
    <property type="entry name" value="ATPase_gene1"/>
    <property type="match status" value="1"/>
</dbReference>
<dbReference type="KEGG" id="sti:Sthe_1428"/>
<dbReference type="eggNOG" id="ENOG5030TCS">
    <property type="taxonomic scope" value="Bacteria"/>
</dbReference>
<reference evidence="2 3" key="2">
    <citation type="journal article" date="2010" name="Stand. Genomic Sci.">
        <title>Complete genome sequence of Desulfohalobium retbaense type strain (HR(100)).</title>
        <authorList>
            <person name="Spring S."/>
            <person name="Nolan M."/>
            <person name="Lapidus A."/>
            <person name="Glavina Del Rio T."/>
            <person name="Copeland A."/>
            <person name="Tice H."/>
            <person name="Cheng J.F."/>
            <person name="Lucas S."/>
            <person name="Land M."/>
            <person name="Chen F."/>
            <person name="Bruce D."/>
            <person name="Goodwin L."/>
            <person name="Pitluck S."/>
            <person name="Ivanova N."/>
            <person name="Mavromatis K."/>
            <person name="Mikhailova N."/>
            <person name="Pati A."/>
            <person name="Chen A."/>
            <person name="Palaniappan K."/>
            <person name="Hauser L."/>
            <person name="Chang Y.J."/>
            <person name="Jeffries C.D."/>
            <person name="Munk C."/>
            <person name="Kiss H."/>
            <person name="Chain P."/>
            <person name="Han C."/>
            <person name="Brettin T."/>
            <person name="Detter J.C."/>
            <person name="Schuler E."/>
            <person name="Goker M."/>
            <person name="Rohde M."/>
            <person name="Bristow J."/>
            <person name="Eisen J.A."/>
            <person name="Markowitz V."/>
            <person name="Hugenholtz P."/>
            <person name="Kyrpides N.C."/>
            <person name="Klenk H.P."/>
        </authorList>
    </citation>
    <scope>NUCLEOTIDE SEQUENCE [LARGE SCALE GENOMIC DNA]</scope>
    <source>
        <strain evidence="3">ATCC 49802 / DSM 20745 / S 6022</strain>
    </source>
</reference>
<evidence type="ECO:0000256" key="1">
    <source>
        <dbReference type="SAM" id="Phobius"/>
    </source>
</evidence>
<feature type="transmembrane region" description="Helical" evidence="1">
    <location>
        <begin position="47"/>
        <end position="68"/>
    </location>
</feature>
<keyword evidence="1" id="KW-1133">Transmembrane helix</keyword>
<keyword evidence="1" id="KW-0472">Membrane</keyword>
<reference evidence="3" key="1">
    <citation type="submission" date="2009-11" db="EMBL/GenBank/DDBJ databases">
        <title>The complete chromosome 1 of Sphaerobacter thermophilus DSM 20745.</title>
        <authorList>
            <person name="Lucas S."/>
            <person name="Copeland A."/>
            <person name="Lapidus A."/>
            <person name="Glavina del Rio T."/>
            <person name="Dalin E."/>
            <person name="Tice H."/>
            <person name="Bruce D."/>
            <person name="Goodwin L."/>
            <person name="Pitluck S."/>
            <person name="Kyrpides N."/>
            <person name="Mavromatis K."/>
            <person name="Ivanova N."/>
            <person name="Mikhailova N."/>
            <person name="LaButti K.M."/>
            <person name="Clum A."/>
            <person name="Sun H.I."/>
            <person name="Brettin T."/>
            <person name="Detter J.C."/>
            <person name="Han C."/>
            <person name="Larimer F."/>
            <person name="Land M."/>
            <person name="Hauser L."/>
            <person name="Markowitz V."/>
            <person name="Cheng J.F."/>
            <person name="Hugenholtz P."/>
            <person name="Woyke T."/>
            <person name="Wu D."/>
            <person name="Steenblock K."/>
            <person name="Schneider S."/>
            <person name="Pukall R."/>
            <person name="Goeker M."/>
            <person name="Klenk H.P."/>
            <person name="Eisen J.A."/>
        </authorList>
    </citation>
    <scope>NUCLEOTIDE SEQUENCE [LARGE SCALE GENOMIC DNA]</scope>
    <source>
        <strain evidence="3">ATCC 49802 / DSM 20745 / S 6022</strain>
    </source>
</reference>
<accession>D1C3P6</accession>
<gene>
    <name evidence="2" type="ordered locus">Sthe_1428</name>
</gene>
<proteinExistence type="predicted"/>
<feature type="transmembrane region" description="Helical" evidence="1">
    <location>
        <begin position="20"/>
        <end position="41"/>
    </location>
</feature>
<dbReference type="EMBL" id="CP001823">
    <property type="protein sequence ID" value="ACZ38863.1"/>
    <property type="molecule type" value="Genomic_DNA"/>
</dbReference>
<evidence type="ECO:0000313" key="3">
    <source>
        <dbReference type="Proteomes" id="UP000002027"/>
    </source>
</evidence>
<dbReference type="InterPro" id="IPR032820">
    <property type="entry name" value="ATPase_put"/>
</dbReference>
<dbReference type="STRING" id="479434.Sthe_1428"/>
<dbReference type="InParanoid" id="D1C3P6"/>
<dbReference type="OrthoDB" id="166986at2"/>